<feature type="transmembrane region" description="Helical" evidence="1">
    <location>
        <begin position="58"/>
        <end position="78"/>
    </location>
</feature>
<keyword evidence="1" id="KW-0812">Transmembrane</keyword>
<keyword evidence="3" id="KW-1185">Reference proteome</keyword>
<name>A0ABT5VIS8_9BACI</name>
<keyword evidence="1" id="KW-0472">Membrane</keyword>
<protein>
    <recommendedName>
        <fullName evidence="4">DUF1129 domain-containing protein</fullName>
    </recommendedName>
</protein>
<feature type="transmembrane region" description="Helical" evidence="1">
    <location>
        <begin position="142"/>
        <end position="162"/>
    </location>
</feature>
<organism evidence="2 3">
    <name type="scientific">Alkalihalobacterium chitinilyticum</name>
    <dbReference type="NCBI Taxonomy" id="2980103"/>
    <lineage>
        <taxon>Bacteria</taxon>
        <taxon>Bacillati</taxon>
        <taxon>Bacillota</taxon>
        <taxon>Bacilli</taxon>
        <taxon>Bacillales</taxon>
        <taxon>Bacillaceae</taxon>
        <taxon>Alkalihalobacterium</taxon>
    </lineage>
</organism>
<reference evidence="2" key="1">
    <citation type="submission" date="2024-05" db="EMBL/GenBank/DDBJ databases">
        <title>Alkalihalobacillus sp. strain MEB203 novel alkaliphilic bacterium from Lonar Lake, India.</title>
        <authorList>
            <person name="Joshi A."/>
            <person name="Thite S."/>
            <person name="Mengade P."/>
        </authorList>
    </citation>
    <scope>NUCLEOTIDE SEQUENCE</scope>
    <source>
        <strain evidence="2">MEB 203</strain>
    </source>
</reference>
<evidence type="ECO:0000256" key="1">
    <source>
        <dbReference type="SAM" id="Phobius"/>
    </source>
</evidence>
<sequence length="199" mass="22787">MKEQKEIIEYDEHLRTLGQKATLSEVEFTETRRKLNERISKDPLNKEGQKMSPIKKTYMIAVTFASLLFIVLFVPSLIELLQGNEHAVPHEVIDTSGTVEQAGGSKKSIGIGPIVILFLFSVLGFICFYFAFKPRKNDDESFLDLFGYESFLTIAFAILLWFCKKILPEVAALFVFRTIVFAFGIIIFYYLFLFISITL</sequence>
<evidence type="ECO:0008006" key="4">
    <source>
        <dbReference type="Google" id="ProtNLM"/>
    </source>
</evidence>
<dbReference type="Proteomes" id="UP001148125">
    <property type="component" value="Unassembled WGS sequence"/>
</dbReference>
<accession>A0ABT5VIS8</accession>
<dbReference type="EMBL" id="JAOTPO010000015">
    <property type="protein sequence ID" value="MDE5415360.1"/>
    <property type="molecule type" value="Genomic_DNA"/>
</dbReference>
<keyword evidence="1" id="KW-1133">Transmembrane helix</keyword>
<feature type="transmembrane region" description="Helical" evidence="1">
    <location>
        <begin position="109"/>
        <end position="130"/>
    </location>
</feature>
<dbReference type="RefSeq" id="WP_275119959.1">
    <property type="nucleotide sequence ID" value="NZ_JAOTPO010000015.1"/>
</dbReference>
<gene>
    <name evidence="2" type="ORF">N7Z68_18530</name>
</gene>
<evidence type="ECO:0000313" key="3">
    <source>
        <dbReference type="Proteomes" id="UP001148125"/>
    </source>
</evidence>
<evidence type="ECO:0000313" key="2">
    <source>
        <dbReference type="EMBL" id="MDE5415360.1"/>
    </source>
</evidence>
<feature type="transmembrane region" description="Helical" evidence="1">
    <location>
        <begin position="174"/>
        <end position="195"/>
    </location>
</feature>
<proteinExistence type="predicted"/>
<comment type="caution">
    <text evidence="2">The sequence shown here is derived from an EMBL/GenBank/DDBJ whole genome shotgun (WGS) entry which is preliminary data.</text>
</comment>